<accession>A0A812N408</accession>
<reference evidence="1" key="1">
    <citation type="submission" date="2021-02" db="EMBL/GenBank/DDBJ databases">
        <authorList>
            <person name="Dougan E. K."/>
            <person name="Rhodes N."/>
            <person name="Thang M."/>
            <person name="Chan C."/>
        </authorList>
    </citation>
    <scope>NUCLEOTIDE SEQUENCE</scope>
</reference>
<dbReference type="Pfam" id="PF12029">
    <property type="entry name" value="DUF3516"/>
    <property type="match status" value="1"/>
</dbReference>
<dbReference type="InterPro" id="IPR021904">
    <property type="entry name" value="DUF3516"/>
</dbReference>
<dbReference type="EMBL" id="CAJNDS010002001">
    <property type="protein sequence ID" value="CAE7294796.1"/>
    <property type="molecule type" value="Genomic_DNA"/>
</dbReference>
<organism evidence="1 2">
    <name type="scientific">Symbiodinium natans</name>
    <dbReference type="NCBI Taxonomy" id="878477"/>
    <lineage>
        <taxon>Eukaryota</taxon>
        <taxon>Sar</taxon>
        <taxon>Alveolata</taxon>
        <taxon>Dinophyceae</taxon>
        <taxon>Suessiales</taxon>
        <taxon>Symbiodiniaceae</taxon>
        <taxon>Symbiodinium</taxon>
    </lineage>
</organism>
<comment type="caution">
    <text evidence="1">The sequence shown here is derived from an EMBL/GenBank/DDBJ whole genome shotgun (WGS) entry which is preliminary data.</text>
</comment>
<dbReference type="Proteomes" id="UP000604046">
    <property type="component" value="Unassembled WGS sequence"/>
</dbReference>
<keyword evidence="2" id="KW-1185">Reference proteome</keyword>
<proteinExistence type="predicted"/>
<name>A0A812N408_9DINO</name>
<gene>
    <name evidence="1" type="primary">helY</name>
    <name evidence="1" type="ORF">SNAT2548_LOCUS15527</name>
</gene>
<sequence>MGGGAREWRVERDSCCTTVTPNILSNRLLFPVARRNLGIKLSRAAPARLPRARVKGRKEPRLPCEDVLWPAFENFLERHPWVSRESLKPKAIALEMFDAQLSFSGFIKKLSSVDKSKRVLQQEGLLLRFLSQVHKTLKHNIPDDFKTDELLDIEAFLLTTINGSDSSLLREWEALKDLELVDFETTEASEAVASAEQRLTAVSPTSRGRAPETESEFRLLQARARVEAQCFARHLAMGRWKEAAKVLRNERNDAEAAWDAESLRASIISGGRRPWVKSDACYSIQLEMDTMDEGLQVFGEILDEESEASGASLPWLEFEVVAPWPSNSFEPLLQLQSMV</sequence>
<dbReference type="AlphaFoldDB" id="A0A812N408"/>
<protein>
    <submittedName>
        <fullName evidence="1">HelY protein</fullName>
    </submittedName>
</protein>
<evidence type="ECO:0000313" key="2">
    <source>
        <dbReference type="Proteomes" id="UP000604046"/>
    </source>
</evidence>
<evidence type="ECO:0000313" key="1">
    <source>
        <dbReference type="EMBL" id="CAE7294796.1"/>
    </source>
</evidence>